<evidence type="ECO:0000256" key="5">
    <source>
        <dbReference type="ARBA" id="ARBA00023152"/>
    </source>
</evidence>
<organism evidence="8 9">
    <name type="scientific">Clostridium baratii str. Sullivan</name>
    <dbReference type="NCBI Taxonomy" id="1415775"/>
    <lineage>
        <taxon>Bacteria</taxon>
        <taxon>Bacillati</taxon>
        <taxon>Bacillota</taxon>
        <taxon>Clostridia</taxon>
        <taxon>Eubacteriales</taxon>
        <taxon>Clostridiaceae</taxon>
        <taxon>Clostridium</taxon>
    </lineage>
</organism>
<dbReference type="Pfam" id="PF10143">
    <property type="entry name" value="PhosphMutase"/>
    <property type="match status" value="1"/>
</dbReference>
<evidence type="ECO:0000256" key="1">
    <source>
        <dbReference type="ARBA" id="ARBA00000370"/>
    </source>
</evidence>
<dbReference type="RefSeq" id="WP_039310997.1">
    <property type="nucleotide sequence ID" value="NZ_CP006905.1"/>
</dbReference>
<dbReference type="OrthoDB" id="9804453at2"/>
<comment type="function">
    <text evidence="2">Catalyzes the interconversion of 2-phosphoglycerate and 3-phosphoglycerate.</text>
</comment>
<keyword evidence="5" id="KW-0324">Glycolysis</keyword>
<dbReference type="GO" id="GO:0046872">
    <property type="term" value="F:metal ion binding"/>
    <property type="evidence" value="ECO:0007669"/>
    <property type="project" value="InterPro"/>
</dbReference>
<protein>
    <submittedName>
        <fullName evidence="8">2,3-bisphosphoglycerate-independent phosphoglycerate mutase family protein</fullName>
    </submittedName>
</protein>
<sequence>MKEVLIILDGLMEEALEKEDLKNLILGKFSKEATIEMTNYTTKNKQVDSLNCIFKILGYPPNEYDFGDRAYYEALSKGIELKDDETILRCNIVKKNKDILEDFTGGNLGDNLEEILNKINIKDGKVIHCDKYKNLLILKDEDLSILNSKCYEPHFNVNKNIEDIIPNNNLLKEIIYNSASYFNKNNLENRILWPWGPCRKVSIQSFKDKHKKTGTLISGIDLVCGMGIALNMNSIKPEDCNGYSNTSLTLKLKEGLKALEKDDIVIIHVNGLDELAHTKNYYEKLKFMEKIQSELIIPMIESLKNKGKYNITITCDHRTDSFTGNHEALDVPKITIKI</sequence>
<dbReference type="InterPro" id="IPR006124">
    <property type="entry name" value="Metalloenzyme"/>
</dbReference>
<dbReference type="InterPro" id="IPR004456">
    <property type="entry name" value="Pglycerate_mutase_ApgM"/>
</dbReference>
<dbReference type="HOGENOM" id="CLU_034906_2_0_9"/>
<keyword evidence="9" id="KW-1185">Reference proteome</keyword>
<reference evidence="8 9" key="1">
    <citation type="journal article" date="2015" name="Infect. Genet. Evol.">
        <title>Genomic sequences of six botulinum neurotoxin-producing strains representing three clostridial species illustrate the mobility and diversity of botulinum neurotoxin genes.</title>
        <authorList>
            <person name="Smith T.J."/>
            <person name="Hill K.K."/>
            <person name="Xie G."/>
            <person name="Foley B.T."/>
            <person name="Williamson C.H."/>
            <person name="Foster J.T."/>
            <person name="Johnson S.L."/>
            <person name="Chertkov O."/>
            <person name="Teshima H."/>
            <person name="Gibbons H.S."/>
            <person name="Johnsky L.A."/>
            <person name="Karavis M.A."/>
            <person name="Smith L.A."/>
        </authorList>
    </citation>
    <scope>NUCLEOTIDE SEQUENCE [LARGE SCALE GENOMIC DNA]</scope>
    <source>
        <strain evidence="8">Sullivan</strain>
    </source>
</reference>
<evidence type="ECO:0000313" key="8">
    <source>
        <dbReference type="EMBL" id="AIY84363.1"/>
    </source>
</evidence>
<evidence type="ECO:0000313" key="9">
    <source>
        <dbReference type="Proteomes" id="UP000030635"/>
    </source>
</evidence>
<proteinExistence type="inferred from homology"/>
<feature type="domain" description="Metalloenzyme" evidence="7">
    <location>
        <begin position="4"/>
        <end position="334"/>
    </location>
</feature>
<evidence type="ECO:0000256" key="6">
    <source>
        <dbReference type="ARBA" id="ARBA00023235"/>
    </source>
</evidence>
<dbReference type="KEGG" id="cbv:U729_239"/>
<dbReference type="Gene3D" id="3.30.70.2130">
    <property type="entry name" value="Metalloenzyme domain"/>
    <property type="match status" value="1"/>
</dbReference>
<dbReference type="SUPFAM" id="SSF53649">
    <property type="entry name" value="Alkaline phosphatase-like"/>
    <property type="match status" value="1"/>
</dbReference>
<keyword evidence="6" id="KW-0413">Isomerase</keyword>
<dbReference type="Proteomes" id="UP000030635">
    <property type="component" value="Chromosome"/>
</dbReference>
<name>A0A0A7FXS1_9CLOT</name>
<dbReference type="PANTHER" id="PTHR31209">
    <property type="entry name" value="COFACTOR-INDEPENDENT PHOSPHOGLYCERATE MUTASE"/>
    <property type="match status" value="1"/>
</dbReference>
<dbReference type="InterPro" id="IPR042253">
    <property type="entry name" value="Pglycerate_mutase_ApgM_sf"/>
</dbReference>
<dbReference type="eggNOG" id="COG3635">
    <property type="taxonomic scope" value="Bacteria"/>
</dbReference>
<evidence type="ECO:0000256" key="2">
    <source>
        <dbReference type="ARBA" id="ARBA00002315"/>
    </source>
</evidence>
<dbReference type="GO" id="GO:0004619">
    <property type="term" value="F:phosphoglycerate mutase activity"/>
    <property type="evidence" value="ECO:0007669"/>
    <property type="project" value="UniProtKB-EC"/>
</dbReference>
<dbReference type="PANTHER" id="PTHR31209:SF0">
    <property type="entry name" value="METALLOENZYME DOMAIN-CONTAINING PROTEIN"/>
    <property type="match status" value="1"/>
</dbReference>
<comment type="catalytic activity">
    <reaction evidence="1">
        <text>(2R)-2-phosphoglycerate = (2R)-3-phosphoglycerate</text>
        <dbReference type="Rhea" id="RHEA:15901"/>
        <dbReference type="ChEBI" id="CHEBI:58272"/>
        <dbReference type="ChEBI" id="CHEBI:58289"/>
        <dbReference type="EC" id="5.4.2.12"/>
    </reaction>
</comment>
<dbReference type="AlphaFoldDB" id="A0A0A7FXS1"/>
<evidence type="ECO:0000259" key="7">
    <source>
        <dbReference type="Pfam" id="PF01676"/>
    </source>
</evidence>
<dbReference type="EMBL" id="CP006905">
    <property type="protein sequence ID" value="AIY84363.1"/>
    <property type="molecule type" value="Genomic_DNA"/>
</dbReference>
<accession>A0A0A7FXS1</accession>
<comment type="similarity">
    <text evidence="4">Belongs to the BPG-independent phosphoglycerate mutase family. A-PGAM subfamily.</text>
</comment>
<dbReference type="Pfam" id="PF01676">
    <property type="entry name" value="Metalloenzyme"/>
    <property type="match status" value="1"/>
</dbReference>
<comment type="pathway">
    <text evidence="3">Carbohydrate degradation.</text>
</comment>
<evidence type="ECO:0000256" key="4">
    <source>
        <dbReference type="ARBA" id="ARBA00005524"/>
    </source>
</evidence>
<dbReference type="InterPro" id="IPR017850">
    <property type="entry name" value="Alkaline_phosphatase_core_sf"/>
</dbReference>
<gene>
    <name evidence="8" type="ORF">U729_239</name>
</gene>
<dbReference type="GO" id="GO:0006096">
    <property type="term" value="P:glycolytic process"/>
    <property type="evidence" value="ECO:0007669"/>
    <property type="project" value="UniProtKB-KW"/>
</dbReference>
<evidence type="ECO:0000256" key="3">
    <source>
        <dbReference type="ARBA" id="ARBA00004921"/>
    </source>
</evidence>
<dbReference type="STRING" id="1561.NPD11_2746"/>
<dbReference type="Gene3D" id="3.40.720.10">
    <property type="entry name" value="Alkaline Phosphatase, subunit A"/>
    <property type="match status" value="1"/>
</dbReference>